<feature type="disulfide bond" evidence="2">
    <location>
        <begin position="81"/>
        <end position="99"/>
    </location>
</feature>
<dbReference type="SUPFAM" id="SSF50494">
    <property type="entry name" value="Trypsin-like serine proteases"/>
    <property type="match status" value="1"/>
</dbReference>
<organism evidence="5 6">
    <name type="scientific">Apolygus lucorum</name>
    <name type="common">Small green plant bug</name>
    <name type="synonym">Lygocoris lucorum</name>
    <dbReference type="NCBI Taxonomy" id="248454"/>
    <lineage>
        <taxon>Eukaryota</taxon>
        <taxon>Metazoa</taxon>
        <taxon>Ecdysozoa</taxon>
        <taxon>Arthropoda</taxon>
        <taxon>Hexapoda</taxon>
        <taxon>Insecta</taxon>
        <taxon>Pterygota</taxon>
        <taxon>Neoptera</taxon>
        <taxon>Paraneoptera</taxon>
        <taxon>Hemiptera</taxon>
        <taxon>Heteroptera</taxon>
        <taxon>Panheteroptera</taxon>
        <taxon>Cimicomorpha</taxon>
        <taxon>Miridae</taxon>
        <taxon>Mirini</taxon>
        <taxon>Apolygus</taxon>
    </lineage>
</organism>
<keyword evidence="6" id="KW-1185">Reference proteome</keyword>
<comment type="caution">
    <text evidence="2">Lacks conserved residue(s) required for the propagation of feature annotation.</text>
</comment>
<evidence type="ECO:0000256" key="1">
    <source>
        <dbReference type="ARBA" id="ARBA00023157"/>
    </source>
</evidence>
<dbReference type="InterPro" id="IPR018114">
    <property type="entry name" value="TRYPSIN_HIS"/>
</dbReference>
<dbReference type="Gene3D" id="2.40.10.10">
    <property type="entry name" value="Trypsin-like serine proteases"/>
    <property type="match status" value="1"/>
</dbReference>
<name>A0A8S9WU06_APOLU</name>
<feature type="signal peptide" evidence="3">
    <location>
        <begin position="1"/>
        <end position="23"/>
    </location>
</feature>
<dbReference type="CDD" id="cd00112">
    <property type="entry name" value="LDLa"/>
    <property type="match status" value="4"/>
</dbReference>
<reference evidence="5" key="1">
    <citation type="journal article" date="2021" name="Mol. Ecol. Resour.">
        <title>Apolygus lucorum genome provides insights into omnivorousness and mesophyll feeding.</title>
        <authorList>
            <person name="Liu Y."/>
            <person name="Liu H."/>
            <person name="Wang H."/>
            <person name="Huang T."/>
            <person name="Liu B."/>
            <person name="Yang B."/>
            <person name="Yin L."/>
            <person name="Li B."/>
            <person name="Zhang Y."/>
            <person name="Zhang S."/>
            <person name="Jiang F."/>
            <person name="Zhang X."/>
            <person name="Ren Y."/>
            <person name="Wang B."/>
            <person name="Wang S."/>
            <person name="Lu Y."/>
            <person name="Wu K."/>
            <person name="Fan W."/>
            <person name="Wang G."/>
        </authorList>
    </citation>
    <scope>NUCLEOTIDE SEQUENCE</scope>
    <source>
        <strain evidence="5">12Hb</strain>
    </source>
</reference>
<dbReference type="Pfam" id="PF00057">
    <property type="entry name" value="Ldl_recept_a"/>
    <property type="match status" value="4"/>
</dbReference>
<evidence type="ECO:0000313" key="5">
    <source>
        <dbReference type="EMBL" id="KAF6200173.1"/>
    </source>
</evidence>
<dbReference type="SUPFAM" id="SSF57424">
    <property type="entry name" value="LDL receptor-like module"/>
    <property type="match status" value="4"/>
</dbReference>
<dbReference type="FunFam" id="2.40.10.10:FF:000068">
    <property type="entry name" value="transmembrane protease serine 2"/>
    <property type="match status" value="1"/>
</dbReference>
<dbReference type="GO" id="GO:0006508">
    <property type="term" value="P:proteolysis"/>
    <property type="evidence" value="ECO:0007669"/>
    <property type="project" value="InterPro"/>
</dbReference>
<feature type="disulfide bond" evidence="2">
    <location>
        <begin position="37"/>
        <end position="55"/>
    </location>
</feature>
<evidence type="ECO:0000256" key="3">
    <source>
        <dbReference type="SAM" id="SignalP"/>
    </source>
</evidence>
<dbReference type="Gene3D" id="4.10.400.10">
    <property type="entry name" value="Low-density Lipoprotein Receptor"/>
    <property type="match status" value="4"/>
</dbReference>
<feature type="chain" id="PRO_5035744029" description="Peptidase S1 domain-containing protein" evidence="3">
    <location>
        <begin position="24"/>
        <end position="655"/>
    </location>
</feature>
<dbReference type="InterPro" id="IPR001254">
    <property type="entry name" value="Trypsin_dom"/>
</dbReference>
<dbReference type="AlphaFoldDB" id="A0A8S9WU06"/>
<gene>
    <name evidence="5" type="ORF">GE061_006474</name>
</gene>
<feature type="domain" description="Peptidase S1" evidence="4">
    <location>
        <begin position="385"/>
        <end position="650"/>
    </location>
</feature>
<dbReference type="GO" id="GO:0004252">
    <property type="term" value="F:serine-type endopeptidase activity"/>
    <property type="evidence" value="ECO:0007669"/>
    <property type="project" value="InterPro"/>
</dbReference>
<comment type="caution">
    <text evidence="5">The sequence shown here is derived from an EMBL/GenBank/DDBJ whole genome shotgun (WGS) entry which is preliminary data.</text>
</comment>
<dbReference type="PRINTS" id="PR00261">
    <property type="entry name" value="LDLRECEPTOR"/>
</dbReference>
<dbReference type="InterPro" id="IPR023415">
    <property type="entry name" value="LDLR_class-A_CS"/>
</dbReference>
<dbReference type="PROSITE" id="PS50240">
    <property type="entry name" value="TRYPSIN_DOM"/>
    <property type="match status" value="1"/>
</dbReference>
<dbReference type="InterPro" id="IPR043504">
    <property type="entry name" value="Peptidase_S1_PA_chymotrypsin"/>
</dbReference>
<accession>A0A8S9WU06</accession>
<dbReference type="OrthoDB" id="2019384at2759"/>
<dbReference type="SMART" id="SM00192">
    <property type="entry name" value="LDLa"/>
    <property type="match status" value="4"/>
</dbReference>
<evidence type="ECO:0000256" key="2">
    <source>
        <dbReference type="PROSITE-ProRule" id="PRU00124"/>
    </source>
</evidence>
<feature type="disulfide bond" evidence="2">
    <location>
        <begin position="166"/>
        <end position="178"/>
    </location>
</feature>
<protein>
    <recommendedName>
        <fullName evidence="4">Peptidase S1 domain-containing protein</fullName>
    </recommendedName>
</protein>
<dbReference type="Proteomes" id="UP000466442">
    <property type="component" value="Unassembled WGS sequence"/>
</dbReference>
<dbReference type="CDD" id="cd00190">
    <property type="entry name" value="Tryp_SPc"/>
    <property type="match status" value="1"/>
</dbReference>
<evidence type="ECO:0000259" key="4">
    <source>
        <dbReference type="PROSITE" id="PS50240"/>
    </source>
</evidence>
<keyword evidence="1 2" id="KW-1015">Disulfide bond</keyword>
<dbReference type="PANTHER" id="PTHR24252:SF7">
    <property type="entry name" value="HYALIN"/>
    <property type="match status" value="1"/>
</dbReference>
<dbReference type="PROSITE" id="PS50068">
    <property type="entry name" value="LDLRA_2"/>
    <property type="match status" value="4"/>
</dbReference>
<dbReference type="InterPro" id="IPR002172">
    <property type="entry name" value="LDrepeatLR_classA_rpt"/>
</dbReference>
<dbReference type="Pfam" id="PF00089">
    <property type="entry name" value="Trypsin"/>
    <property type="match status" value="1"/>
</dbReference>
<keyword evidence="3" id="KW-0732">Signal</keyword>
<feature type="disulfide bond" evidence="2">
    <location>
        <begin position="132"/>
        <end position="150"/>
    </location>
</feature>
<dbReference type="PANTHER" id="PTHR24252">
    <property type="entry name" value="ACROSIN-RELATED"/>
    <property type="match status" value="1"/>
</dbReference>
<dbReference type="InterPro" id="IPR036055">
    <property type="entry name" value="LDL_receptor-like_sf"/>
</dbReference>
<dbReference type="SMART" id="SM00020">
    <property type="entry name" value="Tryp_SPc"/>
    <property type="match status" value="1"/>
</dbReference>
<proteinExistence type="predicted"/>
<sequence>MKGIRILILPYVWFLLRIFLAQSQSTSEECREFEYTCDSGQCVNNTVQCDGTKDCEDGSDETHFLCRQLDVTCSSPSVFRCAYGACIDKDRLCNGVKDCADNSDELHPECYKEFLASVHKNSRCDPIYNFTCHSGECVDSIALCDGYFDCKDKSDESLIECFNMTCQPNAFQCAYGACIDGYPDPKCNGTNECHDGSDELPKYCPNIATQIGSEDGPQCLLPEQPKFGKYMIGGCESGGDPDFCESEPGTPVAEDVHLIYECDRGYNLPIYPSGESAFQSVCSSNYDSPVGEWTIDITCRKNCEPIFSETLDLECLYEEKKVPCDLDVRAGTILKPRCKPFYHPLEPVTVYESTMCLDTGKWRDPLYTCVPVCGVAGNTSYTQYIAHGDLGKVGDHPWAIGMYRKDKDKDKDKYVYNHMCGGTIISYNLILTAAHCIFDDHLELVPADRFEVVMGKLNISWDSQEPTQQKIGVKTIIWPTSYKGAQRNFEWDIAVLVLVRSIKFSSIVMPACIDWKKKAVVHNNELGNIAGWGKDESQQASPILQTAKLPYKDLESCSAYFRKYNNENNQGKMTGFVQFLTVDKICAGTFKEYAETTSVQQGDSGGGLTIIRNDLHFLIGILSNHEENNNRFALYTSVRNYIDWLITNQFADTLT</sequence>
<dbReference type="PROSITE" id="PS00134">
    <property type="entry name" value="TRYPSIN_HIS"/>
    <property type="match status" value="1"/>
</dbReference>
<dbReference type="PROSITE" id="PS01209">
    <property type="entry name" value="LDLRA_1"/>
    <property type="match status" value="3"/>
</dbReference>
<evidence type="ECO:0000313" key="6">
    <source>
        <dbReference type="Proteomes" id="UP000466442"/>
    </source>
</evidence>
<dbReference type="InterPro" id="IPR009003">
    <property type="entry name" value="Peptidase_S1_PA"/>
</dbReference>
<feature type="disulfide bond" evidence="2">
    <location>
        <begin position="30"/>
        <end position="42"/>
    </location>
</feature>
<dbReference type="EMBL" id="WIXP02000014">
    <property type="protein sequence ID" value="KAF6200173.1"/>
    <property type="molecule type" value="Genomic_DNA"/>
</dbReference>